<dbReference type="GO" id="GO:0060320">
    <property type="term" value="P:rejection of self pollen"/>
    <property type="evidence" value="ECO:0007669"/>
    <property type="project" value="UniProtKB-KW"/>
</dbReference>
<accession>A0A9Q0J1U8</accession>
<comment type="similarity">
    <text evidence="2 6">Belongs to the plant self-incompatibility (S1) protein family.</text>
</comment>
<evidence type="ECO:0000256" key="4">
    <source>
        <dbReference type="ARBA" id="ARBA00022525"/>
    </source>
</evidence>
<evidence type="ECO:0000313" key="7">
    <source>
        <dbReference type="EMBL" id="KAJ4824897.1"/>
    </source>
</evidence>
<dbReference type="Pfam" id="PF05938">
    <property type="entry name" value="Self-incomp_S1"/>
    <property type="match status" value="1"/>
</dbReference>
<keyword evidence="4 6" id="KW-0964">Secreted</keyword>
<feature type="signal peptide" evidence="6">
    <location>
        <begin position="1"/>
        <end position="27"/>
    </location>
</feature>
<keyword evidence="8" id="KW-1185">Reference proteome</keyword>
<keyword evidence="3 6" id="KW-0713">Self-incompatibility</keyword>
<dbReference type="PANTHER" id="PTHR31232">
    <property type="match status" value="1"/>
</dbReference>
<evidence type="ECO:0000256" key="1">
    <source>
        <dbReference type="ARBA" id="ARBA00004613"/>
    </source>
</evidence>
<evidence type="ECO:0000313" key="8">
    <source>
        <dbReference type="Proteomes" id="UP001141552"/>
    </source>
</evidence>
<dbReference type="PANTHER" id="PTHR31232:SF149">
    <property type="entry name" value="S-PROTEIN HOMOLOG"/>
    <property type="match status" value="1"/>
</dbReference>
<dbReference type="Proteomes" id="UP001141552">
    <property type="component" value="Unassembled WGS sequence"/>
</dbReference>
<proteinExistence type="inferred from homology"/>
<evidence type="ECO:0000256" key="2">
    <source>
        <dbReference type="ARBA" id="ARBA00005581"/>
    </source>
</evidence>
<protein>
    <recommendedName>
        <fullName evidence="6">S-protein homolog</fullName>
    </recommendedName>
</protein>
<evidence type="ECO:0000256" key="5">
    <source>
        <dbReference type="ARBA" id="ARBA00022729"/>
    </source>
</evidence>
<comment type="caution">
    <text evidence="7">The sequence shown here is derived from an EMBL/GenBank/DDBJ whole genome shotgun (WGS) entry which is preliminary data.</text>
</comment>
<gene>
    <name evidence="7" type="ORF">Tsubulata_007210</name>
</gene>
<dbReference type="OrthoDB" id="1741532at2759"/>
<keyword evidence="5 6" id="KW-0732">Signal</keyword>
<dbReference type="InterPro" id="IPR010264">
    <property type="entry name" value="Self-incomp_S1"/>
</dbReference>
<comment type="subcellular location">
    <subcellularLocation>
        <location evidence="1 6">Secreted</location>
    </subcellularLocation>
</comment>
<evidence type="ECO:0000256" key="3">
    <source>
        <dbReference type="ARBA" id="ARBA00022471"/>
    </source>
</evidence>
<sequence>MSSFTNHRLLLPLLTLSLLLFTTPSCAKHTIEVVNVVLGYDLNLQCKSKLGDVGPRNLYSGEHFLFEVEGSTQCHFWWGETGKYSHWFEIYKPSRDKVSSYGPDYNEFKWGIKLEGPCFNNLIKMPGQEICYPWN</sequence>
<reference evidence="7" key="1">
    <citation type="submission" date="2022-02" db="EMBL/GenBank/DDBJ databases">
        <authorList>
            <person name="Henning P.M."/>
            <person name="McCubbin A.G."/>
            <person name="Shore J.S."/>
        </authorList>
    </citation>
    <scope>NUCLEOTIDE SEQUENCE</scope>
    <source>
        <strain evidence="7">F60SS</strain>
        <tissue evidence="7">Leaves</tissue>
    </source>
</reference>
<name>A0A9Q0J1U8_9ROSI</name>
<organism evidence="7 8">
    <name type="scientific">Turnera subulata</name>
    <dbReference type="NCBI Taxonomy" id="218843"/>
    <lineage>
        <taxon>Eukaryota</taxon>
        <taxon>Viridiplantae</taxon>
        <taxon>Streptophyta</taxon>
        <taxon>Embryophyta</taxon>
        <taxon>Tracheophyta</taxon>
        <taxon>Spermatophyta</taxon>
        <taxon>Magnoliopsida</taxon>
        <taxon>eudicotyledons</taxon>
        <taxon>Gunneridae</taxon>
        <taxon>Pentapetalae</taxon>
        <taxon>rosids</taxon>
        <taxon>fabids</taxon>
        <taxon>Malpighiales</taxon>
        <taxon>Passifloraceae</taxon>
        <taxon>Turnera</taxon>
    </lineage>
</organism>
<feature type="chain" id="PRO_5040527778" description="S-protein homolog" evidence="6">
    <location>
        <begin position="28"/>
        <end position="135"/>
    </location>
</feature>
<reference evidence="7" key="2">
    <citation type="journal article" date="2023" name="Plants (Basel)">
        <title>Annotation of the Turnera subulata (Passifloraceae) Draft Genome Reveals the S-Locus Evolved after the Divergence of Turneroideae from Passifloroideae in a Stepwise Manner.</title>
        <authorList>
            <person name="Henning P.M."/>
            <person name="Roalson E.H."/>
            <person name="Mir W."/>
            <person name="McCubbin A.G."/>
            <person name="Shore J.S."/>
        </authorList>
    </citation>
    <scope>NUCLEOTIDE SEQUENCE</scope>
    <source>
        <strain evidence="7">F60SS</strain>
    </source>
</reference>
<dbReference type="EMBL" id="JAKUCV010007068">
    <property type="protein sequence ID" value="KAJ4824897.1"/>
    <property type="molecule type" value="Genomic_DNA"/>
</dbReference>
<dbReference type="GO" id="GO:0005576">
    <property type="term" value="C:extracellular region"/>
    <property type="evidence" value="ECO:0007669"/>
    <property type="project" value="UniProtKB-SubCell"/>
</dbReference>
<evidence type="ECO:0000256" key="6">
    <source>
        <dbReference type="RuleBase" id="RU367044"/>
    </source>
</evidence>
<dbReference type="AlphaFoldDB" id="A0A9Q0J1U8"/>